<name>A0AA51X8L2_9GAMM</name>
<organism evidence="2 3">
    <name type="scientific">Pleionea litopenaei</name>
    <dbReference type="NCBI Taxonomy" id="3070815"/>
    <lineage>
        <taxon>Bacteria</taxon>
        <taxon>Pseudomonadati</taxon>
        <taxon>Pseudomonadota</taxon>
        <taxon>Gammaproteobacteria</taxon>
        <taxon>Oceanospirillales</taxon>
        <taxon>Pleioneaceae</taxon>
        <taxon>Pleionea</taxon>
    </lineage>
</organism>
<evidence type="ECO:0000256" key="1">
    <source>
        <dbReference type="SAM" id="SignalP"/>
    </source>
</evidence>
<sequence length="265" mass="27423">MKLKVTASIIGLILASNAYAGSFDIEEQRTLNIQAADLSKFKVDVGAGFLKIEGSSSLSEIQVVADLQVDEDNFKLTLEQSGDSAILVADANSNNRSNWWGDGPKIDLTIKVPYQMMLDINDGSGFIEVKAIGGGLKLNDGSGSISLNDIEGDVDVKDGSGSFSIENLKGSLVLDDGSGSIRIQQVTGNVKVDDGSGSTLISKVGGTVEVDDGSGSLTVEDITGHVTIDDGSGGINLNRLANGVTILNEGSGGLSMNDVQGAVKK</sequence>
<feature type="signal peptide" evidence="1">
    <location>
        <begin position="1"/>
        <end position="20"/>
    </location>
</feature>
<evidence type="ECO:0000313" key="2">
    <source>
        <dbReference type="EMBL" id="WMS88195.1"/>
    </source>
</evidence>
<dbReference type="RefSeq" id="WP_309203399.1">
    <property type="nucleotide sequence ID" value="NZ_CP133548.1"/>
</dbReference>
<gene>
    <name evidence="2" type="ORF">Q9312_04590</name>
</gene>
<feature type="chain" id="PRO_5041260734" description="Adhesin" evidence="1">
    <location>
        <begin position="21"/>
        <end position="265"/>
    </location>
</feature>
<accession>A0AA51X8L2</accession>
<proteinExistence type="predicted"/>
<keyword evidence="1" id="KW-0732">Signal</keyword>
<dbReference type="Proteomes" id="UP001239782">
    <property type="component" value="Chromosome"/>
</dbReference>
<dbReference type="EMBL" id="CP133548">
    <property type="protein sequence ID" value="WMS88195.1"/>
    <property type="molecule type" value="Genomic_DNA"/>
</dbReference>
<reference evidence="2 3" key="1">
    <citation type="submission" date="2023-08" db="EMBL/GenBank/DDBJ databases">
        <title>Pleionea litopenaei sp. nov., isolated from stomach of juvenile Litopenaeus vannamei.</title>
        <authorList>
            <person name="Rho A.M."/>
            <person name="Hwang C.Y."/>
        </authorList>
    </citation>
    <scope>NUCLEOTIDE SEQUENCE [LARGE SCALE GENOMIC DNA]</scope>
    <source>
        <strain evidence="2 3">HL-JVS1</strain>
    </source>
</reference>
<keyword evidence="3" id="KW-1185">Reference proteome</keyword>
<evidence type="ECO:0000313" key="3">
    <source>
        <dbReference type="Proteomes" id="UP001239782"/>
    </source>
</evidence>
<dbReference type="KEGG" id="plei:Q9312_04590"/>
<protein>
    <recommendedName>
        <fullName evidence="4">Adhesin</fullName>
    </recommendedName>
</protein>
<evidence type="ECO:0008006" key="4">
    <source>
        <dbReference type="Google" id="ProtNLM"/>
    </source>
</evidence>
<dbReference type="AlphaFoldDB" id="A0AA51X8L2"/>